<dbReference type="PANTHER" id="PTHR42886:SF29">
    <property type="entry name" value="PUMMELIG, ISOFORM A"/>
    <property type="match status" value="1"/>
</dbReference>
<dbReference type="AlphaFoldDB" id="A0A2V3J0X6"/>
<dbReference type="STRING" id="448386.A0A2V3J0X6"/>
<dbReference type="OrthoDB" id="7457040at2759"/>
<feature type="chain" id="PRO_5015978263" evidence="3">
    <location>
        <begin position="21"/>
        <end position="201"/>
    </location>
</feature>
<sequence length="201" mass="22761">MRRFLFWMLFRLWDLGFTPQYLVRLGGTSLGRVLARKIIESRFQMQSQSAREALVDYFYHISAADAAGEHSLSTILQSGAYARDPLCDRMDALKVPTVFLYGELDWMNYRYAKSICERMSVPTSVHVVEGAGHHLYFDNVNAFTQVILKTCRSSAGAHDAVVCEEKRKVSLSYSQNEYDEQELPSTSQKDQLGAPFPACGP</sequence>
<name>A0A2V3J0X6_9FLOR</name>
<feature type="region of interest" description="Disordered" evidence="2">
    <location>
        <begin position="174"/>
        <end position="201"/>
    </location>
</feature>
<dbReference type="Gene3D" id="3.40.50.1820">
    <property type="entry name" value="alpha/beta hydrolase"/>
    <property type="match status" value="1"/>
</dbReference>
<protein>
    <submittedName>
        <fullName evidence="4">1-acylglycerol-3-phosphate O-acyltransferase</fullName>
    </submittedName>
</protein>
<keyword evidence="4" id="KW-0012">Acyltransferase</keyword>
<evidence type="ECO:0000256" key="2">
    <source>
        <dbReference type="SAM" id="MobiDB-lite"/>
    </source>
</evidence>
<evidence type="ECO:0000313" key="5">
    <source>
        <dbReference type="Proteomes" id="UP000247409"/>
    </source>
</evidence>
<dbReference type="GO" id="GO:0006654">
    <property type="term" value="P:phosphatidic acid biosynthetic process"/>
    <property type="evidence" value="ECO:0007669"/>
    <property type="project" value="TreeGrafter"/>
</dbReference>
<feature type="signal peptide" evidence="3">
    <location>
        <begin position="1"/>
        <end position="20"/>
    </location>
</feature>
<dbReference type="EMBL" id="NBIV01000018">
    <property type="protein sequence ID" value="PXF47975.1"/>
    <property type="molecule type" value="Genomic_DNA"/>
</dbReference>
<keyword evidence="5" id="KW-1185">Reference proteome</keyword>
<comment type="caution">
    <text evidence="4">The sequence shown here is derived from an EMBL/GenBank/DDBJ whole genome shotgun (WGS) entry which is preliminary data.</text>
</comment>
<dbReference type="SMR" id="A0A2V3J0X6"/>
<reference evidence="4 5" key="1">
    <citation type="journal article" date="2018" name="Mol. Biol. Evol.">
        <title>Analysis of the draft genome of the red seaweed Gracilariopsis chorda provides insights into genome size evolution in Rhodophyta.</title>
        <authorList>
            <person name="Lee J."/>
            <person name="Yang E.C."/>
            <person name="Graf L."/>
            <person name="Yang J.H."/>
            <person name="Qiu H."/>
            <person name="Zel Zion U."/>
            <person name="Chan C.X."/>
            <person name="Stephens T.G."/>
            <person name="Weber A.P.M."/>
            <person name="Boo G.H."/>
            <person name="Boo S.M."/>
            <person name="Kim K.M."/>
            <person name="Shin Y."/>
            <person name="Jung M."/>
            <person name="Lee S.J."/>
            <person name="Yim H.S."/>
            <person name="Lee J.H."/>
            <person name="Bhattacharya D."/>
            <person name="Yoon H.S."/>
        </authorList>
    </citation>
    <scope>NUCLEOTIDE SEQUENCE [LARGE SCALE GENOMIC DNA]</scope>
    <source>
        <strain evidence="4 5">SKKU-2015</strain>
        <tissue evidence="4">Whole body</tissue>
    </source>
</reference>
<proteinExistence type="inferred from homology"/>
<keyword evidence="3" id="KW-0732">Signal</keyword>
<dbReference type="GO" id="GO:0055088">
    <property type="term" value="P:lipid homeostasis"/>
    <property type="evidence" value="ECO:0007669"/>
    <property type="project" value="TreeGrafter"/>
</dbReference>
<dbReference type="Proteomes" id="UP000247409">
    <property type="component" value="Unassembled WGS sequence"/>
</dbReference>
<dbReference type="PANTHER" id="PTHR42886">
    <property type="entry name" value="RE40534P-RELATED"/>
    <property type="match status" value="1"/>
</dbReference>
<keyword evidence="4" id="KW-0808">Transferase</keyword>
<dbReference type="GO" id="GO:0042171">
    <property type="term" value="F:lysophosphatidic acid acyltransferase activity"/>
    <property type="evidence" value="ECO:0007669"/>
    <property type="project" value="TreeGrafter"/>
</dbReference>
<organism evidence="4 5">
    <name type="scientific">Gracilariopsis chorda</name>
    <dbReference type="NCBI Taxonomy" id="448386"/>
    <lineage>
        <taxon>Eukaryota</taxon>
        <taxon>Rhodophyta</taxon>
        <taxon>Florideophyceae</taxon>
        <taxon>Rhodymeniophycidae</taxon>
        <taxon>Gracilariales</taxon>
        <taxon>Gracilariaceae</taxon>
        <taxon>Gracilariopsis</taxon>
    </lineage>
</organism>
<dbReference type="SUPFAM" id="SSF53474">
    <property type="entry name" value="alpha/beta-Hydrolases"/>
    <property type="match status" value="1"/>
</dbReference>
<evidence type="ECO:0000313" key="4">
    <source>
        <dbReference type="EMBL" id="PXF47975.1"/>
    </source>
</evidence>
<accession>A0A2V3J0X6</accession>
<evidence type="ECO:0000256" key="3">
    <source>
        <dbReference type="SAM" id="SignalP"/>
    </source>
</evidence>
<dbReference type="InterPro" id="IPR029058">
    <property type="entry name" value="AB_hydrolase_fold"/>
</dbReference>
<gene>
    <name evidence="4" type="ORF">BWQ96_02361</name>
</gene>
<dbReference type="GO" id="GO:0052689">
    <property type="term" value="F:carboxylic ester hydrolase activity"/>
    <property type="evidence" value="ECO:0007669"/>
    <property type="project" value="TreeGrafter"/>
</dbReference>
<comment type="similarity">
    <text evidence="1">Belongs to the peptidase S33 family. ABHD4/ABHD5 subfamily.</text>
</comment>
<evidence type="ECO:0000256" key="1">
    <source>
        <dbReference type="ARBA" id="ARBA00038097"/>
    </source>
</evidence>